<dbReference type="InterPro" id="IPR038723">
    <property type="entry name" value="ArnR1-like_HTH"/>
</dbReference>
<dbReference type="Gene3D" id="1.10.10.10">
    <property type="entry name" value="Winged helix-like DNA-binding domain superfamily/Winged helix DNA-binding domain"/>
    <property type="match status" value="1"/>
</dbReference>
<gene>
    <name evidence="3" type="ORF">AOG54_03615</name>
    <name evidence="2" type="ORF">SE19_01450</name>
</gene>
<dbReference type="RefSeq" id="WP_054963893.1">
    <property type="nucleotide sequence ID" value="NZ_LJCQ01000088.1"/>
</dbReference>
<evidence type="ECO:0000259" key="1">
    <source>
        <dbReference type="Pfam" id="PF14947"/>
    </source>
</evidence>
<name>A0A0Q0VMZ9_9ARCH</name>
<evidence type="ECO:0000313" key="4">
    <source>
        <dbReference type="Proteomes" id="UP000050320"/>
    </source>
</evidence>
<dbReference type="AlphaFoldDB" id="A0A0Q0VMZ9"/>
<dbReference type="PATRIC" id="fig|507754.4.peg.167"/>
<accession>A0A0Q0VMZ9</accession>
<organism evidence="3 4">
    <name type="scientific">Acidiplasma aeolicum</name>
    <dbReference type="NCBI Taxonomy" id="507754"/>
    <lineage>
        <taxon>Archaea</taxon>
        <taxon>Methanobacteriati</taxon>
        <taxon>Thermoplasmatota</taxon>
        <taxon>Thermoplasmata</taxon>
        <taxon>Thermoplasmatales</taxon>
        <taxon>Ferroplasmaceae</taxon>
        <taxon>Acidiplasma</taxon>
    </lineage>
</organism>
<dbReference type="InterPro" id="IPR036390">
    <property type="entry name" value="WH_DNA-bd_sf"/>
</dbReference>
<dbReference type="Proteomes" id="UP000050515">
    <property type="component" value="Unassembled WGS sequence"/>
</dbReference>
<evidence type="ECO:0000313" key="3">
    <source>
        <dbReference type="EMBL" id="KQB34811.1"/>
    </source>
</evidence>
<keyword evidence="4" id="KW-1185">Reference proteome</keyword>
<dbReference type="EMBL" id="LKBG01000211">
    <property type="protein sequence ID" value="KQB34811.1"/>
    <property type="molecule type" value="Genomic_DNA"/>
</dbReference>
<dbReference type="EMBL" id="LJCQ01000088">
    <property type="protein sequence ID" value="KPV47348.1"/>
    <property type="molecule type" value="Genomic_DNA"/>
</dbReference>
<evidence type="ECO:0000313" key="5">
    <source>
        <dbReference type="Proteomes" id="UP000050515"/>
    </source>
</evidence>
<dbReference type="OrthoDB" id="57572at2157"/>
<evidence type="ECO:0000313" key="2">
    <source>
        <dbReference type="EMBL" id="KPV47348.1"/>
    </source>
</evidence>
<feature type="domain" description="ArnR1-like winged helix-turn-helix" evidence="1">
    <location>
        <begin position="135"/>
        <end position="210"/>
    </location>
</feature>
<dbReference type="InterPro" id="IPR036388">
    <property type="entry name" value="WH-like_DNA-bd_sf"/>
</dbReference>
<sequence>MSDNLTVFFDSSEWEESFNEYPGKLSKDYIPDIVIKSKSGEERIPVLLLSGESNKKLKKLQEFIDYVPGSSFNRRICIYSGNITPEIRIMCSKYNITLCRKIVINHGSFYKTIEATDIKKSSGPSDGHGIDKIQRREKIFIIREMLEAIKLSDGMNITKIIYKCNLNYQYAIKLLEDLAGRGVIQLIDYKGGIKYKITATGIKYLNDLKSI</sequence>
<dbReference type="SUPFAM" id="SSF46785">
    <property type="entry name" value="Winged helix' DNA-binding domain"/>
    <property type="match status" value="1"/>
</dbReference>
<protein>
    <recommendedName>
        <fullName evidence="1">ArnR1-like winged helix-turn-helix domain-containing protein</fullName>
    </recommendedName>
</protein>
<reference evidence="2 5" key="1">
    <citation type="submission" date="2015-09" db="EMBL/GenBank/DDBJ databases">
        <title>Draft genome sequence of Acidiplasma aeolicum DSM 18409.</title>
        <authorList>
            <person name="Hemp J."/>
        </authorList>
    </citation>
    <scope>NUCLEOTIDE SEQUENCE [LARGE SCALE GENOMIC DNA]</scope>
    <source>
        <strain evidence="2 5">V</strain>
    </source>
</reference>
<reference evidence="3 4" key="2">
    <citation type="submission" date="2015-09" db="EMBL/GenBank/DDBJ databases">
        <title>Heavy metals and arsenic resistance mechanisms in polyextremophilic archaea of the family Ferroplasmaceae.</title>
        <authorList>
            <person name="Bulaev A.G."/>
            <person name="Kanygina A.V."/>
        </authorList>
    </citation>
    <scope>NUCLEOTIDE SEQUENCE [LARGE SCALE GENOMIC DNA]</scope>
    <source>
        <strain evidence="3 4">VT</strain>
    </source>
</reference>
<dbReference type="Pfam" id="PF14947">
    <property type="entry name" value="HTH_45"/>
    <property type="match status" value="1"/>
</dbReference>
<comment type="caution">
    <text evidence="3">The sequence shown here is derived from an EMBL/GenBank/DDBJ whole genome shotgun (WGS) entry which is preliminary data.</text>
</comment>
<proteinExistence type="predicted"/>
<dbReference type="Proteomes" id="UP000050320">
    <property type="component" value="Unassembled WGS sequence"/>
</dbReference>